<dbReference type="RefSeq" id="YP_010146832.1">
    <property type="nucleotide sequence ID" value="NC_057068.1"/>
</dbReference>
<dbReference type="EMBL" id="MW381012">
    <property type="protein sequence ID" value="QQP01061.1"/>
    <property type="molecule type" value="Genomic_DNA"/>
</dbReference>
<keyword evidence="1" id="KW-1133">Transmembrane helix</keyword>
<feature type="transmembrane region" description="Helical" evidence="1">
    <location>
        <begin position="54"/>
        <end position="76"/>
    </location>
</feature>
<evidence type="ECO:0000256" key="1">
    <source>
        <dbReference type="SAM" id="Phobius"/>
    </source>
</evidence>
<name>A0A7U3TI70_9BILA</name>
<accession>A0A7U3TI70</accession>
<geneLocation type="mitochondrion" evidence="2"/>
<feature type="transmembrane region" description="Helical" evidence="1">
    <location>
        <begin position="28"/>
        <end position="47"/>
    </location>
</feature>
<feature type="transmembrane region" description="Helical" evidence="1">
    <location>
        <begin position="82"/>
        <end position="107"/>
    </location>
</feature>
<evidence type="ECO:0000313" key="2">
    <source>
        <dbReference type="EMBL" id="QQP01061.1"/>
    </source>
</evidence>
<organism evidence="2">
    <name type="scientific">Yininemertes pratensis</name>
    <dbReference type="NCBI Taxonomy" id="2057967"/>
    <lineage>
        <taxon>Eukaryota</taxon>
        <taxon>Metazoa</taxon>
        <taxon>Spiralia</taxon>
        <taxon>Lophotrochozoa</taxon>
        <taxon>Nemertea</taxon>
        <taxon>Pilidiophora</taxon>
        <taxon>Heteronemertea</taxon>
        <taxon>Lineidae</taxon>
        <taxon>Yininemertes</taxon>
    </lineage>
</organism>
<dbReference type="AlphaFoldDB" id="A0A7U3TI70"/>
<keyword evidence="1" id="KW-0472">Membrane</keyword>
<keyword evidence="2" id="KW-0496">Mitochondrion</keyword>
<dbReference type="CTD" id="4541"/>
<protein>
    <submittedName>
        <fullName evidence="2">NADH dehydrogenase subunit 6</fullName>
    </submittedName>
</protein>
<feature type="transmembrane region" description="Helical" evidence="1">
    <location>
        <begin position="119"/>
        <end position="144"/>
    </location>
</feature>
<dbReference type="GeneID" id="67144577"/>
<gene>
    <name evidence="2" type="primary">ND6</name>
</gene>
<keyword evidence="1" id="KW-0812">Transmembrane</keyword>
<reference evidence="2" key="1">
    <citation type="submission" date="2020-12" db="EMBL/GenBank/DDBJ databases">
        <title>Characterization of the complete mitochondrial genome of the estuarine benthic ribbon worm, Yininemertes pratensis (Sun and Lu, 1998) (Nemertea: Lineidae).</title>
        <authorList>
            <person name="Lee S.-H."/>
            <person name="Yi S."/>
            <person name="Kim K.-S."/>
            <person name="Park T."/>
        </authorList>
    </citation>
    <scope>NUCLEOTIDE SEQUENCE</scope>
</reference>
<proteinExistence type="predicted"/>
<sequence length="152" mass="16494">MSLVFCLSLVLSLLFILPLMQQGVSLIVVVLLLAVFSSFLVGLLGFVWYGFSLFLIYVGSLLVMFGYVVAMVPNFLFKHGSLVGFVILGGVLGSLFVFKCFCLEGPFDVGGFMYSSGGCYVLLGLGFVLLFTLVCVVKVCYFSSGALRPFEL</sequence>